<name>A0AAJ1BIB8_9GAMM</name>
<feature type="transmembrane region" description="Helical" evidence="7">
    <location>
        <begin position="186"/>
        <end position="203"/>
    </location>
</feature>
<feature type="compositionally biased region" description="Polar residues" evidence="8">
    <location>
        <begin position="293"/>
        <end position="308"/>
    </location>
</feature>
<evidence type="ECO:0000256" key="1">
    <source>
        <dbReference type="ARBA" id="ARBA00004651"/>
    </source>
</evidence>
<dbReference type="InterPro" id="IPR023679">
    <property type="entry name" value="UPF0761_bac"/>
</dbReference>
<gene>
    <name evidence="9" type="ORF">MJ923_13235</name>
</gene>
<dbReference type="InterPro" id="IPR017039">
    <property type="entry name" value="Virul_fac_BrkB"/>
</dbReference>
<feature type="region of interest" description="Disordered" evidence="8">
    <location>
        <begin position="286"/>
        <end position="356"/>
    </location>
</feature>
<keyword evidence="10" id="KW-1185">Reference proteome</keyword>
<dbReference type="PANTHER" id="PTHR30213">
    <property type="entry name" value="INNER MEMBRANE PROTEIN YHJD"/>
    <property type="match status" value="1"/>
</dbReference>
<feature type="transmembrane region" description="Helical" evidence="7">
    <location>
        <begin position="103"/>
        <end position="121"/>
    </location>
</feature>
<accession>A0AAJ1BIB8</accession>
<dbReference type="NCBIfam" id="NF002457">
    <property type="entry name" value="PRK01637.1"/>
    <property type="match status" value="1"/>
</dbReference>
<evidence type="ECO:0000256" key="8">
    <source>
        <dbReference type="SAM" id="MobiDB-lite"/>
    </source>
</evidence>
<protein>
    <recommendedName>
        <fullName evidence="7">UPF0761 membrane protein MJ923_13235</fullName>
    </recommendedName>
</protein>
<keyword evidence="2 7" id="KW-1003">Cell membrane</keyword>
<reference evidence="9 10" key="1">
    <citation type="submission" date="2022-02" db="EMBL/GenBank/DDBJ databases">
        <title>The genome sequence of Shewanella sp. 3B26.</title>
        <authorList>
            <person name="Du J."/>
        </authorList>
    </citation>
    <scope>NUCLEOTIDE SEQUENCE [LARGE SCALE GENOMIC DNA]</scope>
    <source>
        <strain evidence="9 10">3B26</strain>
    </source>
</reference>
<dbReference type="NCBIfam" id="TIGR00765">
    <property type="entry name" value="yihY_not_rbn"/>
    <property type="match status" value="1"/>
</dbReference>
<keyword evidence="4 7" id="KW-0812">Transmembrane</keyword>
<evidence type="ECO:0000256" key="4">
    <source>
        <dbReference type="ARBA" id="ARBA00022692"/>
    </source>
</evidence>
<dbReference type="EMBL" id="JAKUDL010000004">
    <property type="protein sequence ID" value="MCH4295268.1"/>
    <property type="molecule type" value="Genomic_DNA"/>
</dbReference>
<evidence type="ECO:0000313" key="10">
    <source>
        <dbReference type="Proteomes" id="UP001297581"/>
    </source>
</evidence>
<keyword evidence="5 7" id="KW-1133">Transmembrane helix</keyword>
<feature type="transmembrane region" description="Helical" evidence="7">
    <location>
        <begin position="247"/>
        <end position="272"/>
    </location>
</feature>
<comment type="caution">
    <text evidence="9">The sequence shown here is derived from an EMBL/GenBank/DDBJ whole genome shotgun (WGS) entry which is preliminary data.</text>
</comment>
<proteinExistence type="inferred from homology"/>
<feature type="transmembrane region" description="Helical" evidence="7">
    <location>
        <begin position="210"/>
        <end position="227"/>
    </location>
</feature>
<evidence type="ECO:0000313" key="9">
    <source>
        <dbReference type="EMBL" id="MCH4295268.1"/>
    </source>
</evidence>
<feature type="transmembrane region" description="Helical" evidence="7">
    <location>
        <begin position="142"/>
        <end position="166"/>
    </location>
</feature>
<dbReference type="Proteomes" id="UP001297581">
    <property type="component" value="Unassembled WGS sequence"/>
</dbReference>
<evidence type="ECO:0000256" key="2">
    <source>
        <dbReference type="ARBA" id="ARBA00022475"/>
    </source>
</evidence>
<comment type="subcellular location">
    <subcellularLocation>
        <location evidence="1 7">Cell membrane</location>
        <topology evidence="1 7">Multi-pass membrane protein</topology>
    </subcellularLocation>
</comment>
<keyword evidence="3" id="KW-0997">Cell inner membrane</keyword>
<evidence type="ECO:0000256" key="7">
    <source>
        <dbReference type="HAMAP-Rule" id="MF_00672"/>
    </source>
</evidence>
<dbReference type="PANTHER" id="PTHR30213:SF0">
    <property type="entry name" value="UPF0761 MEMBRANE PROTEIN YIHY"/>
    <property type="match status" value="1"/>
</dbReference>
<dbReference type="RefSeq" id="WP_240591503.1">
    <property type="nucleotide sequence ID" value="NZ_JAKUDL010000004.1"/>
</dbReference>
<dbReference type="GO" id="GO:0005886">
    <property type="term" value="C:plasma membrane"/>
    <property type="evidence" value="ECO:0007669"/>
    <property type="project" value="UniProtKB-SubCell"/>
</dbReference>
<evidence type="ECO:0000256" key="3">
    <source>
        <dbReference type="ARBA" id="ARBA00022519"/>
    </source>
</evidence>
<keyword evidence="6 7" id="KW-0472">Membrane</keyword>
<feature type="transmembrane region" description="Helical" evidence="7">
    <location>
        <begin position="40"/>
        <end position="65"/>
    </location>
</feature>
<organism evidence="9 10">
    <name type="scientific">Shewanella zhuhaiensis</name>
    <dbReference type="NCBI Taxonomy" id="2919576"/>
    <lineage>
        <taxon>Bacteria</taxon>
        <taxon>Pseudomonadati</taxon>
        <taxon>Pseudomonadota</taxon>
        <taxon>Gammaproteobacteria</taxon>
        <taxon>Alteromonadales</taxon>
        <taxon>Shewanellaceae</taxon>
        <taxon>Shewanella</taxon>
    </lineage>
</organism>
<evidence type="ECO:0000256" key="6">
    <source>
        <dbReference type="ARBA" id="ARBA00023136"/>
    </source>
</evidence>
<dbReference type="Pfam" id="PF03631">
    <property type="entry name" value="Virul_fac_BrkB"/>
    <property type="match status" value="1"/>
</dbReference>
<evidence type="ECO:0000256" key="5">
    <source>
        <dbReference type="ARBA" id="ARBA00022989"/>
    </source>
</evidence>
<feature type="transmembrane region" description="Helical" evidence="7">
    <location>
        <begin position="12"/>
        <end position="28"/>
    </location>
</feature>
<comment type="similarity">
    <text evidence="7">Belongs to the UPF0761 family.</text>
</comment>
<dbReference type="HAMAP" id="MF_00672">
    <property type="entry name" value="UPF0761"/>
    <property type="match status" value="1"/>
</dbReference>
<feature type="compositionally biased region" description="Basic and acidic residues" evidence="8">
    <location>
        <begin position="335"/>
        <end position="356"/>
    </location>
</feature>
<sequence length="356" mass="38607">MKNKIDVSLIKGFFLGVWRFVLHLVSRLKEDQINVRAGHLAYVTLLSLVPMVAVTMSVLSAFPVFQGIRGTIETFVYENMIPAAGDTVQAYINEFVKNASKGTAVGIGFLVVVAIMLISAIDKALNAIWRTREKRRFMVAFSMYWMVLTLGPVLMGASIAVTSYVVSLKVLSEADVYGVVPMLMEKLPLMFSVAAFLLLYMGVPNQKVKFLHALLGALVAALLFEAGKKGFALYVTQFPSYEAIYGALATIPILFVWVYLSWTIVLFGAVIASALPEYLDYDDNDNEGDISESAGSESNGSKSNQGVELSTDVAGDTESPSGADVTDVLTQVDKSPVDKSPVDKSPVDKSKAQDAV</sequence>
<dbReference type="AlphaFoldDB" id="A0AAJ1BIB8"/>